<dbReference type="RefSeq" id="XP_022322871.1">
    <property type="nucleotide sequence ID" value="XM_022467163.1"/>
</dbReference>
<dbReference type="Proteomes" id="UP000694844">
    <property type="component" value="Chromosome 1"/>
</dbReference>
<evidence type="ECO:0000256" key="5">
    <source>
        <dbReference type="ARBA" id="ARBA00022833"/>
    </source>
</evidence>
<name>A0A8B8D7P2_CRAVI</name>
<evidence type="ECO:0000259" key="7">
    <source>
        <dbReference type="PROSITE" id="PS51872"/>
    </source>
</evidence>
<feature type="compositionally biased region" description="Polar residues" evidence="6">
    <location>
        <begin position="91"/>
        <end position="112"/>
    </location>
</feature>
<dbReference type="Gene3D" id="2.20.25.20">
    <property type="match status" value="1"/>
</dbReference>
<dbReference type="AlphaFoldDB" id="A0A8B8D7P2"/>
<evidence type="ECO:0000256" key="3">
    <source>
        <dbReference type="ARBA" id="ARBA00022771"/>
    </source>
</evidence>
<evidence type="ECO:0000313" key="9">
    <source>
        <dbReference type="RefSeq" id="XP_022322871.1"/>
    </source>
</evidence>
<dbReference type="InterPro" id="IPR047147">
    <property type="entry name" value="FBX5_43"/>
</dbReference>
<protein>
    <submittedName>
        <fullName evidence="9">F-box only protein 43-like</fullName>
    </submittedName>
</protein>
<sequence>MIFDLGEERRYTVITREKPENCNEHRMISEKMDFEQQKLEPCQDFGCFPDKGRAFSTSTPVVHGKLSDGLPPRSLSTSAWSPNDSGYGDSLCTSSPNSETSHTTQESFTQFRLTKLDLSPSPTSTNKSKGKSLSTDKHVPKFSLGLHSLDYEIPEEEQVFEKFSPNKIPIPRYSLEDEDMSVEESEDLAIPLLSNTQTLDLTARFNAVLEQCMPRIPDRAIGRKMGLDNVDLISELTVRGMQAIIAQIVSYLDTSDIRRMCRVSKTWRSVCGRWTVQKSTRKSRLQRKGDKENAYRKVVGDQESVGRGLTVGEQTTLGTLQVVQDRSPLPCSIGTQRDLFVQTAQSLKNEEKMTKCPMCQQAAIVHPVMERGLCQSEKCQFDYCIKCFHPFHQSRPCESLTVIKRTKDSKIGGKRGKKFLRRL</sequence>
<dbReference type="Gene3D" id="1.20.1280.50">
    <property type="match status" value="1"/>
</dbReference>
<dbReference type="GO" id="GO:0007088">
    <property type="term" value="P:regulation of mitotic nuclear division"/>
    <property type="evidence" value="ECO:0007669"/>
    <property type="project" value="InterPro"/>
</dbReference>
<evidence type="ECO:0000256" key="2">
    <source>
        <dbReference type="ARBA" id="ARBA00022723"/>
    </source>
</evidence>
<dbReference type="GO" id="GO:0005634">
    <property type="term" value="C:nucleus"/>
    <property type="evidence" value="ECO:0007669"/>
    <property type="project" value="TreeGrafter"/>
</dbReference>
<organism evidence="8 9">
    <name type="scientific">Crassostrea virginica</name>
    <name type="common">Eastern oyster</name>
    <dbReference type="NCBI Taxonomy" id="6565"/>
    <lineage>
        <taxon>Eukaryota</taxon>
        <taxon>Metazoa</taxon>
        <taxon>Spiralia</taxon>
        <taxon>Lophotrochozoa</taxon>
        <taxon>Mollusca</taxon>
        <taxon>Bivalvia</taxon>
        <taxon>Autobranchia</taxon>
        <taxon>Pteriomorphia</taxon>
        <taxon>Ostreida</taxon>
        <taxon>Ostreoidea</taxon>
        <taxon>Ostreidae</taxon>
        <taxon>Crassostrea</taxon>
    </lineage>
</organism>
<reference evidence="8" key="1">
    <citation type="submission" date="2024-06" db="UniProtKB">
        <authorList>
            <consortium name="RefSeq"/>
        </authorList>
    </citation>
    <scope>NUCLEOTIDE SEQUENCE [LARGE SCALE GENOMIC DNA]</scope>
</reference>
<dbReference type="PANTHER" id="PTHR15493:SF9">
    <property type="entry name" value="GH14043P"/>
    <property type="match status" value="1"/>
</dbReference>
<dbReference type="UniPathway" id="UPA00143"/>
<proteinExistence type="predicted"/>
<evidence type="ECO:0000256" key="6">
    <source>
        <dbReference type="SAM" id="MobiDB-lite"/>
    </source>
</evidence>
<accession>A0A8B8D7P2</accession>
<dbReference type="KEGG" id="cvn:111124308"/>
<comment type="pathway">
    <text evidence="1">Protein modification; protein ubiquitination.</text>
</comment>
<dbReference type="GO" id="GO:0008270">
    <property type="term" value="F:zinc ion binding"/>
    <property type="evidence" value="ECO:0007669"/>
    <property type="project" value="UniProtKB-KW"/>
</dbReference>
<evidence type="ECO:0000256" key="1">
    <source>
        <dbReference type="ARBA" id="ARBA00004906"/>
    </source>
</evidence>
<keyword evidence="3" id="KW-0863">Zinc-finger</keyword>
<feature type="region of interest" description="Disordered" evidence="6">
    <location>
        <begin position="59"/>
        <end position="134"/>
    </location>
</feature>
<dbReference type="OrthoDB" id="9984940at2759"/>
<evidence type="ECO:0000313" key="8">
    <source>
        <dbReference type="Proteomes" id="UP000694844"/>
    </source>
</evidence>
<dbReference type="InterPro" id="IPR036047">
    <property type="entry name" value="F-box-like_dom_sf"/>
</dbReference>
<dbReference type="CDD" id="cd22086">
    <property type="entry name" value="F-box_EMI"/>
    <property type="match status" value="1"/>
</dbReference>
<feature type="domain" description="ZBR-type" evidence="7">
    <location>
        <begin position="352"/>
        <end position="400"/>
    </location>
</feature>
<dbReference type="GeneID" id="111124308"/>
<dbReference type="PROSITE" id="PS51872">
    <property type="entry name" value="ZF_ZBR"/>
    <property type="match status" value="1"/>
</dbReference>
<keyword evidence="2" id="KW-0479">Metal-binding</keyword>
<dbReference type="Pfam" id="PF12937">
    <property type="entry name" value="F-box-like"/>
    <property type="match status" value="1"/>
</dbReference>
<dbReference type="GO" id="GO:0016567">
    <property type="term" value="P:protein ubiquitination"/>
    <property type="evidence" value="ECO:0007669"/>
    <property type="project" value="UniProtKB-UniPathway"/>
</dbReference>
<dbReference type="SUPFAM" id="SSF81383">
    <property type="entry name" value="F-box domain"/>
    <property type="match status" value="1"/>
</dbReference>
<dbReference type="GO" id="GO:0045835">
    <property type="term" value="P:negative regulation of meiotic nuclear division"/>
    <property type="evidence" value="ECO:0007669"/>
    <property type="project" value="InterPro"/>
</dbReference>
<feature type="compositionally biased region" description="Polar residues" evidence="6">
    <location>
        <begin position="120"/>
        <end position="133"/>
    </location>
</feature>
<keyword evidence="8" id="KW-1185">Reference proteome</keyword>
<dbReference type="PANTHER" id="PTHR15493">
    <property type="entry name" value="F-BOX ONLY PROTEIN 5 AND 43"/>
    <property type="match status" value="1"/>
</dbReference>
<keyword evidence="4" id="KW-0833">Ubl conjugation pathway</keyword>
<reference evidence="9" key="2">
    <citation type="submission" date="2025-08" db="UniProtKB">
        <authorList>
            <consortium name="RefSeq"/>
        </authorList>
    </citation>
    <scope>IDENTIFICATION</scope>
    <source>
        <tissue evidence="9">Whole sample</tissue>
    </source>
</reference>
<dbReference type="InterPro" id="IPR044064">
    <property type="entry name" value="ZF_ZBR"/>
</dbReference>
<evidence type="ECO:0000256" key="4">
    <source>
        <dbReference type="ARBA" id="ARBA00022786"/>
    </source>
</evidence>
<keyword evidence="5" id="KW-0862">Zinc</keyword>
<dbReference type="CDD" id="cd20348">
    <property type="entry name" value="BRcat_RBR_EMI"/>
    <property type="match status" value="1"/>
</dbReference>
<feature type="compositionally biased region" description="Polar residues" evidence="6">
    <location>
        <begin position="74"/>
        <end position="84"/>
    </location>
</feature>
<dbReference type="InterPro" id="IPR001810">
    <property type="entry name" value="F-box_dom"/>
</dbReference>
<gene>
    <name evidence="9" type="primary">LOC111124308</name>
</gene>